<keyword evidence="7 8" id="KW-0472">Membrane</keyword>
<evidence type="ECO:0000256" key="6">
    <source>
        <dbReference type="ARBA" id="ARBA00022989"/>
    </source>
</evidence>
<dbReference type="AlphaFoldDB" id="A0A9Q0KJ85"/>
<evidence type="ECO:0000256" key="1">
    <source>
        <dbReference type="ARBA" id="ARBA00004651"/>
    </source>
</evidence>
<accession>A0A9Q0KJ85</accession>
<dbReference type="Pfam" id="PF04535">
    <property type="entry name" value="CASP_dom"/>
    <property type="match status" value="1"/>
</dbReference>
<evidence type="ECO:0000256" key="8">
    <source>
        <dbReference type="RuleBase" id="RU361233"/>
    </source>
</evidence>
<feature type="transmembrane region" description="Helical" evidence="8">
    <location>
        <begin position="93"/>
        <end position="114"/>
    </location>
</feature>
<sequence>MSPTTENDYSQDNTMKDPETVAPVYIENQSLEHASAAQRVQKEKLLKKNQVGLRIIALFFSSLSFALMASDKQNFTDYFDGVALYYNFDSFRAYRYLVAVGVISTVYTMAQVIRQCFEFRGTYMLSQRASNFLDFFGDQIMAYLLISAASTVIPITDLLGQLKVTAYNTSPFTSSAWASISMAFLAFVVEAVSAGISGYRLCTQAYI</sequence>
<evidence type="ECO:0000256" key="7">
    <source>
        <dbReference type="ARBA" id="ARBA00023136"/>
    </source>
</evidence>
<dbReference type="Proteomes" id="UP001141806">
    <property type="component" value="Unassembled WGS sequence"/>
</dbReference>
<evidence type="ECO:0000256" key="2">
    <source>
        <dbReference type="ARBA" id="ARBA00007651"/>
    </source>
</evidence>
<evidence type="ECO:0000313" key="10">
    <source>
        <dbReference type="EMBL" id="KAJ4971236.1"/>
    </source>
</evidence>
<keyword evidence="6 8" id="KW-1133">Transmembrane helix</keyword>
<proteinExistence type="inferred from homology"/>
<feature type="transmembrane region" description="Helical" evidence="8">
    <location>
        <begin position="176"/>
        <end position="199"/>
    </location>
</feature>
<gene>
    <name evidence="10" type="ORF">NE237_004335</name>
</gene>
<comment type="similarity">
    <text evidence="2 8">Belongs to the Casparian strip membrane proteins (CASP) family.</text>
</comment>
<evidence type="ECO:0000313" key="11">
    <source>
        <dbReference type="Proteomes" id="UP001141806"/>
    </source>
</evidence>
<comment type="caution">
    <text evidence="10">The sequence shown here is derived from an EMBL/GenBank/DDBJ whole genome shotgun (WGS) entry which is preliminary data.</text>
</comment>
<comment type="subcellular location">
    <subcellularLocation>
        <location evidence="1 8">Cell membrane</location>
        <topology evidence="1 8">Multi-pass membrane protein</topology>
    </subcellularLocation>
</comment>
<keyword evidence="4 8" id="KW-1003">Cell membrane</keyword>
<keyword evidence="11" id="KW-1185">Reference proteome</keyword>
<dbReference type="GO" id="GO:0005886">
    <property type="term" value="C:plasma membrane"/>
    <property type="evidence" value="ECO:0007669"/>
    <property type="project" value="UniProtKB-SubCell"/>
</dbReference>
<keyword evidence="5 8" id="KW-0812">Transmembrane</keyword>
<dbReference type="InterPro" id="IPR006702">
    <property type="entry name" value="CASP_dom"/>
</dbReference>
<feature type="domain" description="Casparian strip membrane protein" evidence="9">
    <location>
        <begin position="46"/>
        <end position="189"/>
    </location>
</feature>
<dbReference type="PANTHER" id="PTHR33573:SF57">
    <property type="entry name" value="CASP-LIKE PROTEIN 4B1"/>
    <property type="match status" value="1"/>
</dbReference>
<organism evidence="10 11">
    <name type="scientific">Protea cynaroides</name>
    <dbReference type="NCBI Taxonomy" id="273540"/>
    <lineage>
        <taxon>Eukaryota</taxon>
        <taxon>Viridiplantae</taxon>
        <taxon>Streptophyta</taxon>
        <taxon>Embryophyta</taxon>
        <taxon>Tracheophyta</taxon>
        <taxon>Spermatophyta</taxon>
        <taxon>Magnoliopsida</taxon>
        <taxon>Proteales</taxon>
        <taxon>Proteaceae</taxon>
        <taxon>Protea</taxon>
    </lineage>
</organism>
<evidence type="ECO:0000259" key="9">
    <source>
        <dbReference type="Pfam" id="PF04535"/>
    </source>
</evidence>
<evidence type="ECO:0000256" key="5">
    <source>
        <dbReference type="ARBA" id="ARBA00022692"/>
    </source>
</evidence>
<feature type="transmembrane region" description="Helical" evidence="8">
    <location>
        <begin position="135"/>
        <end position="156"/>
    </location>
</feature>
<reference evidence="10" key="1">
    <citation type="journal article" date="2023" name="Plant J.">
        <title>The genome of the king protea, Protea cynaroides.</title>
        <authorList>
            <person name="Chang J."/>
            <person name="Duong T.A."/>
            <person name="Schoeman C."/>
            <person name="Ma X."/>
            <person name="Roodt D."/>
            <person name="Barker N."/>
            <person name="Li Z."/>
            <person name="Van de Peer Y."/>
            <person name="Mizrachi E."/>
        </authorList>
    </citation>
    <scope>NUCLEOTIDE SEQUENCE</scope>
    <source>
        <tissue evidence="10">Young leaves</tissue>
    </source>
</reference>
<evidence type="ECO:0000256" key="4">
    <source>
        <dbReference type="ARBA" id="ARBA00022475"/>
    </source>
</evidence>
<evidence type="ECO:0000256" key="3">
    <source>
        <dbReference type="ARBA" id="ARBA00011489"/>
    </source>
</evidence>
<dbReference type="OrthoDB" id="1924823at2759"/>
<protein>
    <recommendedName>
        <fullName evidence="8">CASP-like protein</fullName>
    </recommendedName>
</protein>
<comment type="subunit">
    <text evidence="3 8">Homodimer and heterodimers.</text>
</comment>
<feature type="transmembrane region" description="Helical" evidence="8">
    <location>
        <begin position="51"/>
        <end position="69"/>
    </location>
</feature>
<dbReference type="PANTHER" id="PTHR33573">
    <property type="entry name" value="CASP-LIKE PROTEIN 4A4"/>
    <property type="match status" value="1"/>
</dbReference>
<dbReference type="EMBL" id="JAMYWD010000005">
    <property type="protein sequence ID" value="KAJ4971236.1"/>
    <property type="molecule type" value="Genomic_DNA"/>
</dbReference>
<name>A0A9Q0KJ85_9MAGN</name>